<evidence type="ECO:0000256" key="2">
    <source>
        <dbReference type="SAM" id="MobiDB-lite"/>
    </source>
</evidence>
<organism evidence="4 5">
    <name type="scientific">Clavispora lusitaniae</name>
    <name type="common">Candida lusitaniae</name>
    <dbReference type="NCBI Taxonomy" id="36911"/>
    <lineage>
        <taxon>Eukaryota</taxon>
        <taxon>Fungi</taxon>
        <taxon>Dikarya</taxon>
        <taxon>Ascomycota</taxon>
        <taxon>Saccharomycotina</taxon>
        <taxon>Pichiomycetes</taxon>
        <taxon>Metschnikowiaceae</taxon>
        <taxon>Clavispora</taxon>
    </lineage>
</organism>
<gene>
    <name evidence="4" type="ORF">A9F13_02g03014</name>
</gene>
<dbReference type="SUPFAM" id="SSF158694">
    <property type="entry name" value="UraD-Like"/>
    <property type="match status" value="1"/>
</dbReference>
<name>A0AA91Q3Z5_CLALS</name>
<evidence type="ECO:0000313" key="5">
    <source>
        <dbReference type="Proteomes" id="UP000195602"/>
    </source>
</evidence>
<dbReference type="PANTHER" id="PTHR37987:SF1">
    <property type="entry name" value="OXO-4-HYDROXY-4-CARBOXY-5-UREIDOIMIDAZOLINE DECARBOXYLASE DOMAIN-CONTAINING PROTEIN"/>
    <property type="match status" value="1"/>
</dbReference>
<dbReference type="InterPro" id="IPR018020">
    <property type="entry name" value="OHCU_decarboxylase"/>
</dbReference>
<dbReference type="AlphaFoldDB" id="A0AA91Q3Z5"/>
<dbReference type="PANTHER" id="PTHR37987">
    <property type="entry name" value="CHROMOSOME 9, WHOLE GENOME SHOTGUN SEQUENCE"/>
    <property type="match status" value="1"/>
</dbReference>
<evidence type="ECO:0000313" key="4">
    <source>
        <dbReference type="EMBL" id="OVF10481.1"/>
    </source>
</evidence>
<dbReference type="GO" id="GO:0006144">
    <property type="term" value="P:purine nucleobase metabolic process"/>
    <property type="evidence" value="ECO:0007669"/>
    <property type="project" value="UniProtKB-KW"/>
</dbReference>
<protein>
    <submittedName>
        <fullName evidence="4">Allantoinase</fullName>
    </submittedName>
</protein>
<proteinExistence type="predicted"/>
<feature type="domain" description="Oxo-4-hydroxy-4-carboxy-5-ureidoimidazoline decarboxylase" evidence="3">
    <location>
        <begin position="12"/>
        <end position="174"/>
    </location>
</feature>
<dbReference type="Proteomes" id="UP000195602">
    <property type="component" value="Unassembled WGS sequence"/>
</dbReference>
<dbReference type="KEGG" id="clus:A9F13_02g03014"/>
<evidence type="ECO:0000256" key="1">
    <source>
        <dbReference type="ARBA" id="ARBA00022631"/>
    </source>
</evidence>
<reference evidence="4 5" key="1">
    <citation type="submission" date="2017-04" db="EMBL/GenBank/DDBJ databases">
        <title>Draft genome of the yeast Clavispora lusitaniae type strain CBS 6936.</title>
        <authorList>
            <person name="Durrens P."/>
            <person name="Klopp C."/>
            <person name="Biteau N."/>
            <person name="Fitton-Ouhabi V."/>
            <person name="Dementhon K."/>
            <person name="Accoceberry I."/>
            <person name="Sherman D.J."/>
            <person name="Noel T."/>
        </authorList>
    </citation>
    <scope>NUCLEOTIDE SEQUENCE [LARGE SCALE GENOMIC DNA]</scope>
    <source>
        <strain evidence="4 5">CBS 6936</strain>
    </source>
</reference>
<keyword evidence="1" id="KW-0659">Purine metabolism</keyword>
<accession>A0AA91Q3Z5</accession>
<comment type="caution">
    <text evidence="4">The sequence shown here is derived from an EMBL/GenBank/DDBJ whole genome shotgun (WGS) entry which is preliminary data.</text>
</comment>
<evidence type="ECO:0000259" key="3">
    <source>
        <dbReference type="Pfam" id="PF09349"/>
    </source>
</evidence>
<sequence length="181" mass="20346">MYRLPAVDSLPSLTETAQIEVLDHLFEPCPTLTRFLLPRIFSVAYASYTAFIEAARGVLLTFLKEEEAKERVSPKIAEIISAHPRLGPSKDKLSSHSTSEQKSLQGNAEEAAKLAELNRLYEETFPGLRYVVFVNGRSREAIMENMAKRIERNDICKEREEAFNAMCDIALDRAAKLGAKL</sequence>
<dbReference type="EMBL" id="LYUB02000002">
    <property type="protein sequence ID" value="OVF10481.1"/>
    <property type="molecule type" value="Genomic_DNA"/>
</dbReference>
<dbReference type="InterPro" id="IPR036778">
    <property type="entry name" value="OHCU_decarboxylase_sf"/>
</dbReference>
<feature type="compositionally biased region" description="Polar residues" evidence="2">
    <location>
        <begin position="95"/>
        <end position="106"/>
    </location>
</feature>
<feature type="region of interest" description="Disordered" evidence="2">
    <location>
        <begin position="87"/>
        <end position="107"/>
    </location>
</feature>
<dbReference type="Pfam" id="PF09349">
    <property type="entry name" value="OHCU_decarbox"/>
    <property type="match status" value="1"/>
</dbReference>
<dbReference type="Gene3D" id="1.10.3330.10">
    <property type="entry name" value="Oxo-4-hydroxy-4-carboxy-5-ureidoimidazoline decarboxylase"/>
    <property type="match status" value="1"/>
</dbReference>